<reference evidence="2 3" key="1">
    <citation type="submission" date="2021-01" db="EMBL/GenBank/DDBJ databases">
        <title>Whole genome shotgun sequence of Verrucosispora qiuiae NBRC 106684.</title>
        <authorList>
            <person name="Komaki H."/>
            <person name="Tamura T."/>
        </authorList>
    </citation>
    <scope>NUCLEOTIDE SEQUENCE [LARGE SCALE GENOMIC DNA]</scope>
    <source>
        <strain evidence="2 3">NBRC 106684</strain>
    </source>
</reference>
<accession>A0ABQ4JLF6</accession>
<comment type="caution">
    <text evidence="2">The sequence shown here is derived from an EMBL/GenBank/DDBJ whole genome shotgun (WGS) entry which is preliminary data.</text>
</comment>
<dbReference type="EMBL" id="BOPC01000111">
    <property type="protein sequence ID" value="GIJ30414.1"/>
    <property type="molecule type" value="Genomic_DNA"/>
</dbReference>
<dbReference type="Proteomes" id="UP000653076">
    <property type="component" value="Unassembled WGS sequence"/>
</dbReference>
<feature type="signal peptide" evidence="1">
    <location>
        <begin position="1"/>
        <end position="27"/>
    </location>
</feature>
<organism evidence="2 3">
    <name type="scientific">Micromonospora qiuiae</name>
    <dbReference type="NCBI Taxonomy" id="502268"/>
    <lineage>
        <taxon>Bacteria</taxon>
        <taxon>Bacillati</taxon>
        <taxon>Actinomycetota</taxon>
        <taxon>Actinomycetes</taxon>
        <taxon>Micromonosporales</taxon>
        <taxon>Micromonosporaceae</taxon>
        <taxon>Micromonospora</taxon>
    </lineage>
</organism>
<keyword evidence="3" id="KW-1185">Reference proteome</keyword>
<gene>
    <name evidence="2" type="ORF">Vqi01_55760</name>
</gene>
<sequence length="466" mass="50719">MLQKSRWVAIPALAAIIVAMTATPAYAHDPFSGASEPTEPYAQPVDASVPKRGCATVTTTPTAPPVDTIPAIQIIYGWHASEGNNYDAYVERIAKIVDRVDWLLDESSDYDQHINFSCRYTPNNTYGDYARALVVPLQLSIPTPTGSYGDWSAVGSALNAAGYDDAKRWYFVFTDAHVPSGTNTACMRPPAMTSGGSSCWGTAELWDSGVVGHEMLHLLGAGHAWSQETNQPYWADIMYGWTDNWMLDQDFNTNYDPSEPAASFYRDNANDPNAYAWNVARHPVLTTPVCCDVGHSGDLLTAQERTIEADDPSGTPTGFSVSGGGWFQVTPSCGNNALSCYYYDNRRSLQMNVQPHAEGKVSVTSKKAVTAGQSYKFYARLRSASAGNVKLRLSWYNASNTWLSDNDSGLFPMATDWPERTLGPVTAPAGATQVQLSVVSPAGQAFSYQLDSLQLMRCNPNCRAGM</sequence>
<proteinExistence type="predicted"/>
<evidence type="ECO:0000313" key="2">
    <source>
        <dbReference type="EMBL" id="GIJ30414.1"/>
    </source>
</evidence>
<evidence type="ECO:0000256" key="1">
    <source>
        <dbReference type="SAM" id="SignalP"/>
    </source>
</evidence>
<evidence type="ECO:0008006" key="4">
    <source>
        <dbReference type="Google" id="ProtNLM"/>
    </source>
</evidence>
<keyword evidence="1" id="KW-0732">Signal</keyword>
<feature type="chain" id="PRO_5047479346" description="CBM-cenC domain-containing protein" evidence="1">
    <location>
        <begin position="28"/>
        <end position="466"/>
    </location>
</feature>
<dbReference type="SUPFAM" id="SSF55486">
    <property type="entry name" value="Metalloproteases ('zincins'), catalytic domain"/>
    <property type="match status" value="1"/>
</dbReference>
<name>A0ABQ4JLF6_9ACTN</name>
<protein>
    <recommendedName>
        <fullName evidence="4">CBM-cenC domain-containing protein</fullName>
    </recommendedName>
</protein>
<dbReference type="Gene3D" id="2.60.120.260">
    <property type="entry name" value="Galactose-binding domain-like"/>
    <property type="match status" value="1"/>
</dbReference>
<evidence type="ECO:0000313" key="3">
    <source>
        <dbReference type="Proteomes" id="UP000653076"/>
    </source>
</evidence>